<sequence length="67" mass="6792">MIVLRVLAGILAALIIIAAGITIWRKADDDVRFAIKTMACCLAGVAGFAVLACLIQFAATGTLGGAS</sequence>
<keyword evidence="1" id="KW-0812">Transmembrane</keyword>
<dbReference type="Proteomes" id="UP000070409">
    <property type="component" value="Unassembled WGS sequence"/>
</dbReference>
<reference evidence="2 3" key="1">
    <citation type="submission" date="2016-02" db="EMBL/GenBank/DDBJ databases">
        <authorList>
            <person name="Teng J.L."/>
            <person name="Tang Y."/>
            <person name="Huang Y."/>
            <person name="Guo F."/>
            <person name="Wei W."/>
            <person name="Chen J.H."/>
            <person name="Wong S.Y."/>
            <person name="Lau S.K."/>
            <person name="Woo P.C."/>
        </authorList>
    </citation>
    <scope>NUCLEOTIDE SEQUENCE [LARGE SCALE GENOMIC DNA]</scope>
    <source>
        <strain evidence="2 3">JCM 13375</strain>
    </source>
</reference>
<accession>A0A137ZRV1</accession>
<evidence type="ECO:0000256" key="1">
    <source>
        <dbReference type="SAM" id="Phobius"/>
    </source>
</evidence>
<name>A0A137ZRV1_9ACTN</name>
<dbReference type="EMBL" id="LSRE01000002">
    <property type="protein sequence ID" value="KXP00879.1"/>
    <property type="molecule type" value="Genomic_DNA"/>
</dbReference>
<keyword evidence="1" id="KW-1133">Transmembrane helix</keyword>
<feature type="transmembrane region" description="Helical" evidence="1">
    <location>
        <begin position="6"/>
        <end position="25"/>
    </location>
</feature>
<feature type="transmembrane region" description="Helical" evidence="1">
    <location>
        <begin position="37"/>
        <end position="59"/>
    </location>
</feature>
<comment type="caution">
    <text evidence="2">The sequence shown here is derived from an EMBL/GenBank/DDBJ whole genome shotgun (WGS) entry which is preliminary data.</text>
</comment>
<proteinExistence type="predicted"/>
<keyword evidence="1" id="KW-0472">Membrane</keyword>
<evidence type="ECO:0000313" key="3">
    <source>
        <dbReference type="Proteomes" id="UP000070409"/>
    </source>
</evidence>
<organism evidence="2 3">
    <name type="scientific">Tsukamurella pseudospumae</name>
    <dbReference type="NCBI Taxonomy" id="239498"/>
    <lineage>
        <taxon>Bacteria</taxon>
        <taxon>Bacillati</taxon>
        <taxon>Actinomycetota</taxon>
        <taxon>Actinomycetes</taxon>
        <taxon>Mycobacteriales</taxon>
        <taxon>Tsukamurellaceae</taxon>
        <taxon>Tsukamurella</taxon>
    </lineage>
</organism>
<keyword evidence="3" id="KW-1185">Reference proteome</keyword>
<evidence type="ECO:0000313" key="2">
    <source>
        <dbReference type="EMBL" id="KXP00879.1"/>
    </source>
</evidence>
<gene>
    <name evidence="2" type="ORF">AXK61_12785</name>
</gene>
<dbReference type="RefSeq" id="WP_068743647.1">
    <property type="nucleotide sequence ID" value="NZ_LSRE01000002.1"/>
</dbReference>
<protein>
    <submittedName>
        <fullName evidence="2">Uncharacterized protein</fullName>
    </submittedName>
</protein>